<sequence>AQVVSEKPGSADMLNNAVITFRKFGGIVTLAMQNVVAALANKKMVELFQNCSYKCFLDQGGVDAQSLAEIQPLSEREFRALGTGKPGEGVIVWNKKVVL</sequence>
<gene>
    <name evidence="1" type="ORF">LIQ08_19430</name>
</gene>
<proteinExistence type="predicted"/>
<feature type="non-terminal residue" evidence="1">
    <location>
        <position position="99"/>
    </location>
</feature>
<dbReference type="AlphaFoldDB" id="A0AAJ1EX25"/>
<evidence type="ECO:0000313" key="1">
    <source>
        <dbReference type="EMBL" id="MCB5621273.1"/>
    </source>
</evidence>
<name>A0AAJ1EX25_MEDGN</name>
<dbReference type="RefSeq" id="WP_226972367.1">
    <property type="nucleotide sequence ID" value="NZ_JAJBOM010000147.1"/>
</dbReference>
<dbReference type="InterPro" id="IPR027417">
    <property type="entry name" value="P-loop_NTPase"/>
</dbReference>
<protein>
    <submittedName>
        <fullName evidence="1">Uncharacterized protein</fullName>
    </submittedName>
</protein>
<dbReference type="EMBL" id="JAJBOM010000147">
    <property type="protein sequence ID" value="MCB5621273.1"/>
    <property type="molecule type" value="Genomic_DNA"/>
</dbReference>
<reference evidence="1" key="1">
    <citation type="submission" date="2021-10" db="EMBL/GenBank/DDBJ databases">
        <title>Collection of gut derived symbiotic bacterial strains cultured from healthy donors.</title>
        <authorList>
            <person name="Lin H."/>
            <person name="Littmann E."/>
            <person name="Claire K."/>
            <person name="Pamer E."/>
        </authorList>
    </citation>
    <scope>NUCLEOTIDE SEQUENCE</scope>
    <source>
        <strain evidence="1">MSK.23.18</strain>
    </source>
</reference>
<comment type="caution">
    <text evidence="1">The sequence shown here is derived from an EMBL/GenBank/DDBJ whole genome shotgun (WGS) entry which is preliminary data.</text>
</comment>
<accession>A0AAJ1EX25</accession>
<feature type="non-terminal residue" evidence="1">
    <location>
        <position position="1"/>
    </location>
</feature>
<evidence type="ECO:0000313" key="2">
    <source>
        <dbReference type="Proteomes" id="UP001297370"/>
    </source>
</evidence>
<organism evidence="1 2">
    <name type="scientific">Mediterraneibacter gnavus</name>
    <name type="common">Ruminococcus gnavus</name>
    <dbReference type="NCBI Taxonomy" id="33038"/>
    <lineage>
        <taxon>Bacteria</taxon>
        <taxon>Bacillati</taxon>
        <taxon>Bacillota</taxon>
        <taxon>Clostridia</taxon>
        <taxon>Lachnospirales</taxon>
        <taxon>Lachnospiraceae</taxon>
        <taxon>Mediterraneibacter</taxon>
    </lineage>
</organism>
<dbReference type="Proteomes" id="UP001297370">
    <property type="component" value="Unassembled WGS sequence"/>
</dbReference>
<dbReference type="Gene3D" id="3.40.50.300">
    <property type="entry name" value="P-loop containing nucleotide triphosphate hydrolases"/>
    <property type="match status" value="1"/>
</dbReference>